<evidence type="ECO:0000313" key="1">
    <source>
        <dbReference type="EMBL" id="CAD8101673.1"/>
    </source>
</evidence>
<comment type="caution">
    <text evidence="1">The sequence shown here is derived from an EMBL/GenBank/DDBJ whole genome shotgun (WGS) entry which is preliminary data.</text>
</comment>
<organism evidence="1 2">
    <name type="scientific">Paramecium sonneborni</name>
    <dbReference type="NCBI Taxonomy" id="65129"/>
    <lineage>
        <taxon>Eukaryota</taxon>
        <taxon>Sar</taxon>
        <taxon>Alveolata</taxon>
        <taxon>Ciliophora</taxon>
        <taxon>Intramacronucleata</taxon>
        <taxon>Oligohymenophorea</taxon>
        <taxon>Peniculida</taxon>
        <taxon>Parameciidae</taxon>
        <taxon>Paramecium</taxon>
    </lineage>
</organism>
<dbReference type="Proteomes" id="UP000692954">
    <property type="component" value="Unassembled WGS sequence"/>
</dbReference>
<proteinExistence type="predicted"/>
<dbReference type="EMBL" id="CAJJDN010000076">
    <property type="protein sequence ID" value="CAD8101673.1"/>
    <property type="molecule type" value="Genomic_DNA"/>
</dbReference>
<protein>
    <submittedName>
        <fullName evidence="1">Uncharacterized protein</fullName>
    </submittedName>
</protein>
<accession>A0A8S1PG11</accession>
<gene>
    <name evidence="1" type="ORF">PSON_ATCC_30995.1.T0760117</name>
</gene>
<reference evidence="1" key="1">
    <citation type="submission" date="2021-01" db="EMBL/GenBank/DDBJ databases">
        <authorList>
            <consortium name="Genoscope - CEA"/>
            <person name="William W."/>
        </authorList>
    </citation>
    <scope>NUCLEOTIDE SEQUENCE</scope>
</reference>
<evidence type="ECO:0000313" key="2">
    <source>
        <dbReference type="Proteomes" id="UP000692954"/>
    </source>
</evidence>
<dbReference type="AlphaFoldDB" id="A0A8S1PG11"/>
<sequence>MDQYTNAFQMLGQNMFSKAPPSGYGPGYHPMIQTNQNKQKFDQLIQLMQLQEQTVQKNTQKGQ</sequence>
<keyword evidence="2" id="KW-1185">Reference proteome</keyword>
<name>A0A8S1PG11_9CILI</name>